<dbReference type="Proteomes" id="UP000320300">
    <property type="component" value="Unassembled WGS sequence"/>
</dbReference>
<dbReference type="AlphaFoldDB" id="A0A521EB78"/>
<name>A0A521EB78_9SPHI</name>
<reference evidence="2 3" key="1">
    <citation type="submission" date="2017-05" db="EMBL/GenBank/DDBJ databases">
        <authorList>
            <person name="Varghese N."/>
            <person name="Submissions S."/>
        </authorList>
    </citation>
    <scope>NUCLEOTIDE SEQUENCE [LARGE SCALE GENOMIC DNA]</scope>
    <source>
        <strain evidence="2 3">DSM 19036</strain>
    </source>
</reference>
<protein>
    <submittedName>
        <fullName evidence="2">Uncharacterized protein</fullName>
    </submittedName>
</protein>
<organism evidence="2 3">
    <name type="scientific">Pedobacter westerhofensis</name>
    <dbReference type="NCBI Taxonomy" id="425512"/>
    <lineage>
        <taxon>Bacteria</taxon>
        <taxon>Pseudomonadati</taxon>
        <taxon>Bacteroidota</taxon>
        <taxon>Sphingobacteriia</taxon>
        <taxon>Sphingobacteriales</taxon>
        <taxon>Sphingobacteriaceae</taxon>
        <taxon>Pedobacter</taxon>
    </lineage>
</organism>
<dbReference type="EMBL" id="FXTN01000007">
    <property type="protein sequence ID" value="SMO81032.1"/>
    <property type="molecule type" value="Genomic_DNA"/>
</dbReference>
<feature type="transmembrane region" description="Helical" evidence="1">
    <location>
        <begin position="28"/>
        <end position="46"/>
    </location>
</feature>
<evidence type="ECO:0000256" key="1">
    <source>
        <dbReference type="SAM" id="Phobius"/>
    </source>
</evidence>
<keyword evidence="1" id="KW-0812">Transmembrane</keyword>
<keyword evidence="3" id="KW-1185">Reference proteome</keyword>
<sequence>MVAINNMIVSFMTSKVLCMQRGGLHKKFVEILYISGVFGLWLIYGVY</sequence>
<proteinExistence type="predicted"/>
<keyword evidence="1" id="KW-0472">Membrane</keyword>
<accession>A0A521EB78</accession>
<gene>
    <name evidence="2" type="ORF">SAMN06265348_107329</name>
</gene>
<evidence type="ECO:0000313" key="2">
    <source>
        <dbReference type="EMBL" id="SMO81032.1"/>
    </source>
</evidence>
<keyword evidence="1" id="KW-1133">Transmembrane helix</keyword>
<evidence type="ECO:0000313" key="3">
    <source>
        <dbReference type="Proteomes" id="UP000320300"/>
    </source>
</evidence>